<comment type="similarity">
    <text evidence="3">Belongs to the peptidase M28 family.</text>
</comment>
<protein>
    <recommendedName>
        <fullName evidence="14">FXNA-like protease</fullName>
    </recommendedName>
</protein>
<dbReference type="InParanoid" id="D6WPW6"/>
<keyword evidence="20" id="KW-1185">Reference proteome</keyword>
<feature type="transmembrane region" description="Helical" evidence="15">
    <location>
        <begin position="544"/>
        <end position="570"/>
    </location>
</feature>
<organism evidence="19 20">
    <name type="scientific">Tribolium castaneum</name>
    <name type="common">Red flour beetle</name>
    <dbReference type="NCBI Taxonomy" id="7070"/>
    <lineage>
        <taxon>Eukaryota</taxon>
        <taxon>Metazoa</taxon>
        <taxon>Ecdysozoa</taxon>
        <taxon>Arthropoda</taxon>
        <taxon>Hexapoda</taxon>
        <taxon>Insecta</taxon>
        <taxon>Pterygota</taxon>
        <taxon>Neoptera</taxon>
        <taxon>Endopterygota</taxon>
        <taxon>Coleoptera</taxon>
        <taxon>Polyphaga</taxon>
        <taxon>Cucujiformia</taxon>
        <taxon>Tenebrionidae</taxon>
        <taxon>Tenebrionidae incertae sedis</taxon>
        <taxon>Tribolium</taxon>
    </lineage>
</organism>
<evidence type="ECO:0000256" key="5">
    <source>
        <dbReference type="ARBA" id="ARBA00022692"/>
    </source>
</evidence>
<proteinExistence type="inferred from homology"/>
<evidence type="ECO:0000256" key="1">
    <source>
        <dbReference type="ARBA" id="ARBA00001947"/>
    </source>
</evidence>
<comment type="subcellular location">
    <subcellularLocation>
        <location evidence="2">Endoplasmic reticulum membrane</location>
        <topology evidence="2">Multi-pass membrane protein</topology>
    </subcellularLocation>
</comment>
<reference evidence="19 20" key="1">
    <citation type="journal article" date="2008" name="Nature">
        <title>The genome of the model beetle and pest Tribolium castaneum.</title>
        <authorList>
            <consortium name="Tribolium Genome Sequencing Consortium"/>
            <person name="Richards S."/>
            <person name="Gibbs R.A."/>
            <person name="Weinstock G.M."/>
            <person name="Brown S.J."/>
            <person name="Denell R."/>
            <person name="Beeman R.W."/>
            <person name="Gibbs R."/>
            <person name="Beeman R.W."/>
            <person name="Brown S.J."/>
            <person name="Bucher G."/>
            <person name="Friedrich M."/>
            <person name="Grimmelikhuijzen C.J."/>
            <person name="Klingler M."/>
            <person name="Lorenzen M."/>
            <person name="Richards S."/>
            <person name="Roth S."/>
            <person name="Schroder R."/>
            <person name="Tautz D."/>
            <person name="Zdobnov E.M."/>
            <person name="Muzny D."/>
            <person name="Gibbs R.A."/>
            <person name="Weinstock G.M."/>
            <person name="Attaway T."/>
            <person name="Bell S."/>
            <person name="Buhay C.J."/>
            <person name="Chandrabose M.N."/>
            <person name="Chavez D."/>
            <person name="Clerk-Blankenburg K.P."/>
            <person name="Cree A."/>
            <person name="Dao M."/>
            <person name="Davis C."/>
            <person name="Chacko J."/>
            <person name="Dinh H."/>
            <person name="Dugan-Rocha S."/>
            <person name="Fowler G."/>
            <person name="Garner T.T."/>
            <person name="Garnes J."/>
            <person name="Gnirke A."/>
            <person name="Hawes A."/>
            <person name="Hernandez J."/>
            <person name="Hines S."/>
            <person name="Holder M."/>
            <person name="Hume J."/>
            <person name="Jhangiani S.N."/>
            <person name="Joshi V."/>
            <person name="Khan Z.M."/>
            <person name="Jackson L."/>
            <person name="Kovar C."/>
            <person name="Kowis A."/>
            <person name="Lee S."/>
            <person name="Lewis L.R."/>
            <person name="Margolis J."/>
            <person name="Morgan M."/>
            <person name="Nazareth L.V."/>
            <person name="Nguyen N."/>
            <person name="Okwuonu G."/>
            <person name="Parker D."/>
            <person name="Richards S."/>
            <person name="Ruiz S.J."/>
            <person name="Santibanez J."/>
            <person name="Savard J."/>
            <person name="Scherer S.E."/>
            <person name="Schneider B."/>
            <person name="Sodergren E."/>
            <person name="Tautz D."/>
            <person name="Vattahil S."/>
            <person name="Villasana D."/>
            <person name="White C.S."/>
            <person name="Wright R."/>
            <person name="Park Y."/>
            <person name="Beeman R.W."/>
            <person name="Lord J."/>
            <person name="Oppert B."/>
            <person name="Lorenzen M."/>
            <person name="Brown S."/>
            <person name="Wang L."/>
            <person name="Savard J."/>
            <person name="Tautz D."/>
            <person name="Richards S."/>
            <person name="Weinstock G."/>
            <person name="Gibbs R.A."/>
            <person name="Liu Y."/>
            <person name="Worley K."/>
            <person name="Weinstock G."/>
            <person name="Elsik C.G."/>
            <person name="Reese J.T."/>
            <person name="Elhaik E."/>
            <person name="Landan G."/>
            <person name="Graur D."/>
            <person name="Arensburger P."/>
            <person name="Atkinson P."/>
            <person name="Beeman R.W."/>
            <person name="Beidler J."/>
            <person name="Brown S.J."/>
            <person name="Demuth J.P."/>
            <person name="Drury D.W."/>
            <person name="Du Y.Z."/>
            <person name="Fujiwara H."/>
            <person name="Lorenzen M."/>
            <person name="Maselli V."/>
            <person name="Osanai M."/>
            <person name="Park Y."/>
            <person name="Robertson H.M."/>
            <person name="Tu Z."/>
            <person name="Wang J.J."/>
            <person name="Wang S."/>
            <person name="Richards S."/>
            <person name="Song H."/>
            <person name="Zhang L."/>
            <person name="Sodergren E."/>
            <person name="Werner D."/>
            <person name="Stanke M."/>
            <person name="Morgenstern B."/>
            <person name="Solovyev V."/>
            <person name="Kosarev P."/>
            <person name="Brown G."/>
            <person name="Chen H.C."/>
            <person name="Ermolaeva O."/>
            <person name="Hlavina W."/>
            <person name="Kapustin Y."/>
            <person name="Kiryutin B."/>
            <person name="Kitts P."/>
            <person name="Maglott D."/>
            <person name="Pruitt K."/>
            <person name="Sapojnikov V."/>
            <person name="Souvorov A."/>
            <person name="Mackey A.J."/>
            <person name="Waterhouse R.M."/>
            <person name="Wyder S."/>
            <person name="Zdobnov E.M."/>
            <person name="Zdobnov E.M."/>
            <person name="Wyder S."/>
            <person name="Kriventseva E.V."/>
            <person name="Kadowaki T."/>
            <person name="Bork P."/>
            <person name="Aranda M."/>
            <person name="Bao R."/>
            <person name="Beermann A."/>
            <person name="Berns N."/>
            <person name="Bolognesi R."/>
            <person name="Bonneton F."/>
            <person name="Bopp D."/>
            <person name="Brown S.J."/>
            <person name="Bucher G."/>
            <person name="Butts T."/>
            <person name="Chaumot A."/>
            <person name="Denell R.E."/>
            <person name="Ferrier D.E."/>
            <person name="Friedrich M."/>
            <person name="Gordon C.M."/>
            <person name="Jindra M."/>
            <person name="Klingler M."/>
            <person name="Lan Q."/>
            <person name="Lattorff H.M."/>
            <person name="Laudet V."/>
            <person name="von Levetsow C."/>
            <person name="Liu Z."/>
            <person name="Lutz R."/>
            <person name="Lynch J.A."/>
            <person name="da Fonseca R.N."/>
            <person name="Posnien N."/>
            <person name="Reuter R."/>
            <person name="Roth S."/>
            <person name="Savard J."/>
            <person name="Schinko J.B."/>
            <person name="Schmitt C."/>
            <person name="Schoppmeier M."/>
            <person name="Schroder R."/>
            <person name="Shippy T.D."/>
            <person name="Simonnet F."/>
            <person name="Marques-Souza H."/>
            <person name="Tautz D."/>
            <person name="Tomoyasu Y."/>
            <person name="Trauner J."/>
            <person name="Van der Zee M."/>
            <person name="Vervoort M."/>
            <person name="Wittkopp N."/>
            <person name="Wimmer E.A."/>
            <person name="Yang X."/>
            <person name="Jones A.K."/>
            <person name="Sattelle D.B."/>
            <person name="Ebert P.R."/>
            <person name="Nelson D."/>
            <person name="Scott J.G."/>
            <person name="Beeman R.W."/>
            <person name="Muthukrishnan S."/>
            <person name="Kramer K.J."/>
            <person name="Arakane Y."/>
            <person name="Beeman R.W."/>
            <person name="Zhu Q."/>
            <person name="Hogenkamp D."/>
            <person name="Dixit R."/>
            <person name="Oppert B."/>
            <person name="Jiang H."/>
            <person name="Zou Z."/>
            <person name="Marshall J."/>
            <person name="Elpidina E."/>
            <person name="Vinokurov K."/>
            <person name="Oppert C."/>
            <person name="Zou Z."/>
            <person name="Evans J."/>
            <person name="Lu Z."/>
            <person name="Zhao P."/>
            <person name="Sumathipala N."/>
            <person name="Altincicek B."/>
            <person name="Vilcinskas A."/>
            <person name="Williams M."/>
            <person name="Hultmark D."/>
            <person name="Hetru C."/>
            <person name="Jiang H."/>
            <person name="Grimmelikhuijzen C.J."/>
            <person name="Hauser F."/>
            <person name="Cazzamali G."/>
            <person name="Williamson M."/>
            <person name="Park Y."/>
            <person name="Li B."/>
            <person name="Tanaka Y."/>
            <person name="Predel R."/>
            <person name="Neupert S."/>
            <person name="Schachtner J."/>
            <person name="Verleyen P."/>
            <person name="Raible F."/>
            <person name="Bork P."/>
            <person name="Friedrich M."/>
            <person name="Walden K.K."/>
            <person name="Robertson H.M."/>
            <person name="Angeli S."/>
            <person name="Foret S."/>
            <person name="Bucher G."/>
            <person name="Schuetz S."/>
            <person name="Maleszka R."/>
            <person name="Wimmer E.A."/>
            <person name="Beeman R.W."/>
            <person name="Lorenzen M."/>
            <person name="Tomoyasu Y."/>
            <person name="Miller S.C."/>
            <person name="Grossmann D."/>
            <person name="Bucher G."/>
        </authorList>
    </citation>
    <scope>NUCLEOTIDE SEQUENCE [LARGE SCALE GENOMIC DNA]</scope>
    <source>
        <strain evidence="19 20">Georgia GA2</strain>
    </source>
</reference>
<dbReference type="PANTHER" id="PTHR12147:SF22">
    <property type="entry name" value="ENDOPLASMIC RETICULUM METALLOPEPTIDASE 1"/>
    <property type="match status" value="1"/>
</dbReference>
<dbReference type="Pfam" id="PF04389">
    <property type="entry name" value="Peptidase_M28"/>
    <property type="match status" value="1"/>
</dbReference>
<feature type="transmembrane region" description="Helical" evidence="15">
    <location>
        <begin position="513"/>
        <end position="532"/>
    </location>
</feature>
<feature type="transmembrane region" description="Helical" evidence="15">
    <location>
        <begin position="380"/>
        <end position="400"/>
    </location>
</feature>
<evidence type="ECO:0000256" key="2">
    <source>
        <dbReference type="ARBA" id="ARBA00004477"/>
    </source>
</evidence>
<keyword evidence="10 15" id="KW-1133">Transmembrane helix</keyword>
<keyword evidence="4" id="KW-0645">Protease</keyword>
<dbReference type="FunFam" id="3.40.630.10:FF:000008">
    <property type="entry name" value="Endoplasmic reticulum metallopeptidase 1"/>
    <property type="match status" value="1"/>
</dbReference>
<keyword evidence="5 15" id="KW-0812">Transmembrane</keyword>
<evidence type="ECO:0000256" key="4">
    <source>
        <dbReference type="ARBA" id="ARBA00022670"/>
    </source>
</evidence>
<evidence type="ECO:0000256" key="11">
    <source>
        <dbReference type="ARBA" id="ARBA00023049"/>
    </source>
</evidence>
<feature type="domain" description="Endoplasmic reticulum metallopeptidase 1/1-A TM" evidence="18">
    <location>
        <begin position="412"/>
        <end position="626"/>
    </location>
</feature>
<evidence type="ECO:0000256" key="7">
    <source>
        <dbReference type="ARBA" id="ARBA00022801"/>
    </source>
</evidence>
<evidence type="ECO:0000313" key="20">
    <source>
        <dbReference type="Proteomes" id="UP000007266"/>
    </source>
</evidence>
<feature type="domain" description="Peptidase M28" evidence="16">
    <location>
        <begin position="153"/>
        <end position="343"/>
    </location>
</feature>
<keyword evidence="7" id="KW-0378">Hydrolase</keyword>
<evidence type="ECO:0000313" key="19">
    <source>
        <dbReference type="EMBL" id="EFA06886.2"/>
    </source>
</evidence>
<evidence type="ECO:0000256" key="13">
    <source>
        <dbReference type="ARBA" id="ARBA00023180"/>
    </source>
</evidence>
<reference evidence="19 20" key="2">
    <citation type="journal article" date="2010" name="Nucleic Acids Res.">
        <title>BeetleBase in 2010: revisions to provide comprehensive genomic information for Tribolium castaneum.</title>
        <authorList>
            <person name="Kim H.S."/>
            <person name="Murphy T."/>
            <person name="Xia J."/>
            <person name="Caragea D."/>
            <person name="Park Y."/>
            <person name="Beeman R.W."/>
            <person name="Lorenzen M.D."/>
            <person name="Butcher S."/>
            <person name="Manak J.R."/>
            <person name="Brown S.J."/>
        </authorList>
    </citation>
    <scope>GENOME REANNOTATION</scope>
    <source>
        <strain evidence="19 20">Georgia GA2</strain>
    </source>
</reference>
<evidence type="ECO:0000259" key="18">
    <source>
        <dbReference type="Pfam" id="PF22249"/>
    </source>
</evidence>
<feature type="transmembrane region" description="Helical" evidence="15">
    <location>
        <begin position="32"/>
        <end position="54"/>
    </location>
</feature>
<keyword evidence="9" id="KW-0862">Zinc</keyword>
<dbReference type="Pfam" id="PF22249">
    <property type="entry name" value="ERMP1-TM"/>
    <property type="match status" value="1"/>
</dbReference>
<keyword evidence="8" id="KW-0256">Endoplasmic reticulum</keyword>
<comment type="cofactor">
    <cofactor evidence="1">
        <name>Zn(2+)</name>
        <dbReference type="ChEBI" id="CHEBI:29105"/>
    </cofactor>
</comment>
<keyword evidence="12 15" id="KW-0472">Membrane</keyword>
<dbReference type="Pfam" id="PF22248">
    <property type="entry name" value="ERMP1_C"/>
    <property type="match status" value="1"/>
</dbReference>
<evidence type="ECO:0000256" key="12">
    <source>
        <dbReference type="ARBA" id="ARBA00023136"/>
    </source>
</evidence>
<dbReference type="EMBL" id="KQ971354">
    <property type="protein sequence ID" value="EFA06886.2"/>
    <property type="molecule type" value="Genomic_DNA"/>
</dbReference>
<dbReference type="InterPro" id="IPR007484">
    <property type="entry name" value="Peptidase_M28"/>
</dbReference>
<evidence type="ECO:0000259" key="16">
    <source>
        <dbReference type="Pfam" id="PF04389"/>
    </source>
</evidence>
<dbReference type="GO" id="GO:0005789">
    <property type="term" value="C:endoplasmic reticulum membrane"/>
    <property type="evidence" value="ECO:0007669"/>
    <property type="project" value="UniProtKB-SubCell"/>
</dbReference>
<dbReference type="GO" id="GO:0046872">
    <property type="term" value="F:metal ion binding"/>
    <property type="evidence" value="ECO:0007669"/>
    <property type="project" value="UniProtKB-KW"/>
</dbReference>
<name>D6WPW6_TRICA</name>
<evidence type="ECO:0000256" key="9">
    <source>
        <dbReference type="ARBA" id="ARBA00022833"/>
    </source>
</evidence>
<evidence type="ECO:0000256" key="14">
    <source>
        <dbReference type="ARBA" id="ARBA00078796"/>
    </source>
</evidence>
<evidence type="ECO:0000256" key="8">
    <source>
        <dbReference type="ARBA" id="ARBA00022824"/>
    </source>
</evidence>
<dbReference type="Proteomes" id="UP000007266">
    <property type="component" value="Linkage group 7"/>
</dbReference>
<dbReference type="GO" id="GO:0008235">
    <property type="term" value="F:metalloexopeptidase activity"/>
    <property type="evidence" value="ECO:0007669"/>
    <property type="project" value="InterPro"/>
</dbReference>
<feature type="transmembrane region" description="Helical" evidence="15">
    <location>
        <begin position="582"/>
        <end position="605"/>
    </location>
</feature>
<feature type="transmembrane region" description="Helical" evidence="15">
    <location>
        <begin position="412"/>
        <end position="439"/>
    </location>
</feature>
<evidence type="ECO:0000256" key="15">
    <source>
        <dbReference type="SAM" id="Phobius"/>
    </source>
</evidence>
<dbReference type="OrthoDB" id="76293at2759"/>
<feature type="transmembrane region" description="Helical" evidence="15">
    <location>
        <begin position="612"/>
        <end position="633"/>
    </location>
</feature>
<dbReference type="InterPro" id="IPR053974">
    <property type="entry name" value="ERMP1_1-A_TM"/>
</dbReference>
<dbReference type="FunCoup" id="D6WPW6">
    <property type="interactions" value="752"/>
</dbReference>
<dbReference type="PANTHER" id="PTHR12147">
    <property type="entry name" value="METALLOPEPTIDASE M28 FAMILY MEMBER"/>
    <property type="match status" value="1"/>
</dbReference>
<dbReference type="HOGENOM" id="CLU_007536_2_0_1"/>
<dbReference type="AlphaFoldDB" id="D6WPW6"/>
<evidence type="ECO:0000256" key="3">
    <source>
        <dbReference type="ARBA" id="ARBA00010918"/>
    </source>
</evidence>
<gene>
    <name evidence="19" type="primary">AUGUSTUS-3.0.2_09831</name>
    <name evidence="19" type="ORF">TcasGA2_TC009831</name>
</gene>
<sequence>MRRRADLIMDNEDETVTLDGSRKITRNSIHSVPVLISFGLIAVLLGLYGLVYTIDSSLPTPLYLADEKSHPDAFITERARHDLKFLTDLGPRVAGGYESEVLAANFFQREINIIMQKAHKNHRIELDVQVVTGSHYIEMKPHGKFVPYSNLQNIVVKVSGKTNASVLINAHFDSVPTSPGGSDDGINCAVMLEVLRKITQEPQRPLNNLVFLFNGAEETGLQAAHGFITQHKWARDCKVVINLEAAGAGGKIILFQTGPHAPWLVNHYKKVPHPYGQAAGEEIFQSNLVPSDTDFRIFRDYGGLVGLDMAFFKYGYRYHTKYDDFEHIPLGSFQHVGDNTLHLVRSLGNAPEVANPKDNPGKSVYFDFLGFTMVSYTQTVAIVVNSIVGIFSLGIFVLSIHNFKLGYNRQTLKYLAMTFGAIIGGWVLAAIFAVLLALLVDKIGYSMSWYANPWLIFGLYAAPTVALSTVLLPFISQKNLTHNVKAQIQVHSVRVIWTVIMILGTILQIRAMYALLVPVLFNTLGFIIIYMFRIQHTIRRWQVIYVISLVIPTMFLMYTTLTTLSLFIPVTGRIGPDKNADLLIGLQGLLFTVLITSPFVALATLVRNFKYVLYFLTGIFIVSFIIMLTPLGFPYSGNRDSPAPERYWILHTRRVFHDEKGVETKRDSGYFFLNMDRNSPQIVSKYVKDLARARPLTEDCKQYLLCGLPLVHSKMVQIIEFSTWIPAGQPVLPEPTKLEVLSKEKISTDVLRYDIQVTGPDRMGLYFSPKFGVKVLNISLVDKMPSDSAKWNDRDLYFIIHIYGKEAAPLRFSFDVRVPPNITEVTTEIAISGIFVHDEKNRKVPHYAQLINSFPDWADVTAWLGSYESWWI</sequence>
<dbReference type="STRING" id="7070.D6WPW6"/>
<dbReference type="InterPro" id="IPR048024">
    <property type="entry name" value="Fxna-like_M28_dom"/>
</dbReference>
<dbReference type="InterPro" id="IPR045175">
    <property type="entry name" value="M28_fam"/>
</dbReference>
<feature type="domain" description="Endoplasmic reticulum metallopeptidase 1-like C-terminal" evidence="17">
    <location>
        <begin position="642"/>
        <end position="870"/>
    </location>
</feature>
<dbReference type="CDD" id="cd03875">
    <property type="entry name" value="M28_Fxna_like"/>
    <property type="match status" value="1"/>
</dbReference>
<dbReference type="SUPFAM" id="SSF53187">
    <property type="entry name" value="Zn-dependent exopeptidases"/>
    <property type="match status" value="1"/>
</dbReference>
<feature type="transmembrane region" description="Helical" evidence="15">
    <location>
        <begin position="454"/>
        <end position="476"/>
    </location>
</feature>
<dbReference type="GO" id="GO:0006508">
    <property type="term" value="P:proteolysis"/>
    <property type="evidence" value="ECO:0000318"/>
    <property type="project" value="GO_Central"/>
</dbReference>
<dbReference type="eggNOG" id="KOG2194">
    <property type="taxonomic scope" value="Eukaryota"/>
</dbReference>
<keyword evidence="13" id="KW-0325">Glycoprotein</keyword>
<feature type="transmembrane region" description="Helical" evidence="15">
    <location>
        <begin position="488"/>
        <end position="507"/>
    </location>
</feature>
<dbReference type="InterPro" id="IPR053973">
    <property type="entry name" value="ERMP1-like_C"/>
</dbReference>
<keyword evidence="11" id="KW-0482">Metalloprotease</keyword>
<dbReference type="Gene3D" id="3.40.630.10">
    <property type="entry name" value="Zn peptidases"/>
    <property type="match status" value="1"/>
</dbReference>
<evidence type="ECO:0000256" key="10">
    <source>
        <dbReference type="ARBA" id="ARBA00022989"/>
    </source>
</evidence>
<evidence type="ECO:0000259" key="17">
    <source>
        <dbReference type="Pfam" id="PF22248"/>
    </source>
</evidence>
<evidence type="ECO:0000256" key="6">
    <source>
        <dbReference type="ARBA" id="ARBA00022723"/>
    </source>
</evidence>
<dbReference type="OMA" id="WNNTIGA"/>
<dbReference type="KEGG" id="tca:661430"/>
<keyword evidence="6" id="KW-0479">Metal-binding</keyword>
<accession>D6WPW6</accession>